<reference evidence="1 2" key="1">
    <citation type="submission" date="2016-12" db="EMBL/GenBank/DDBJ databases">
        <authorList>
            <person name="Song W.-J."/>
            <person name="Kurnit D.M."/>
        </authorList>
    </citation>
    <scope>NUCLEOTIDE SEQUENCE [LARGE SCALE GENOMIC DNA]</scope>
    <source>
        <strain evidence="1 2">STM7296</strain>
    </source>
</reference>
<dbReference type="EMBL" id="CYGX02000012">
    <property type="protein sequence ID" value="SIT37740.1"/>
    <property type="molecule type" value="Genomic_DNA"/>
</dbReference>
<gene>
    <name evidence="1" type="ORF">BN2475_120185</name>
</gene>
<dbReference type="AlphaFoldDB" id="A0A1N7RRH3"/>
<dbReference type="STRING" id="1247936.BN2475_120185"/>
<organism evidence="1 2">
    <name type="scientific">Paraburkholderia ribeironis</name>
    <dbReference type="NCBI Taxonomy" id="1247936"/>
    <lineage>
        <taxon>Bacteria</taxon>
        <taxon>Pseudomonadati</taxon>
        <taxon>Pseudomonadota</taxon>
        <taxon>Betaproteobacteria</taxon>
        <taxon>Burkholderiales</taxon>
        <taxon>Burkholderiaceae</taxon>
        <taxon>Paraburkholderia</taxon>
    </lineage>
</organism>
<evidence type="ECO:0000313" key="1">
    <source>
        <dbReference type="EMBL" id="SIT37740.1"/>
    </source>
</evidence>
<dbReference type="Proteomes" id="UP000187012">
    <property type="component" value="Unassembled WGS sequence"/>
</dbReference>
<name>A0A1N7RRH3_9BURK</name>
<proteinExistence type="predicted"/>
<accession>A0A1N7RRH3</accession>
<protein>
    <submittedName>
        <fullName evidence="1">Uncharacterized protein</fullName>
    </submittedName>
</protein>
<keyword evidence="2" id="KW-1185">Reference proteome</keyword>
<evidence type="ECO:0000313" key="2">
    <source>
        <dbReference type="Proteomes" id="UP000187012"/>
    </source>
</evidence>
<sequence>MLIRAPAAVIGRRCTLGEVVRVALFASSIAKTVSEAGHSRDKPHTSHIGWHAEKAQRATIWLHLGRCRRTYNFVPCRDVGCFVGRKNKNPVSP</sequence>